<organism evidence="1 2">
    <name type="scientific">Metabacillus fastidiosus</name>
    <dbReference type="NCBI Taxonomy" id="1458"/>
    <lineage>
        <taxon>Bacteria</taxon>
        <taxon>Bacillati</taxon>
        <taxon>Bacillota</taxon>
        <taxon>Bacilli</taxon>
        <taxon>Bacillales</taxon>
        <taxon>Bacillaceae</taxon>
        <taxon>Metabacillus</taxon>
    </lineage>
</organism>
<accession>A0ABU6P2P4</accession>
<comment type="caution">
    <text evidence="1">The sequence shown here is derived from an EMBL/GenBank/DDBJ whole genome shotgun (WGS) entry which is preliminary data.</text>
</comment>
<dbReference type="Proteomes" id="UP001342826">
    <property type="component" value="Unassembled WGS sequence"/>
</dbReference>
<name>A0ABU6P2P4_9BACI</name>
<dbReference type="RefSeq" id="WP_066232659.1">
    <property type="nucleotide sequence ID" value="NZ_JARTFQ010000006.1"/>
</dbReference>
<evidence type="ECO:0000313" key="2">
    <source>
        <dbReference type="Proteomes" id="UP001342826"/>
    </source>
</evidence>
<dbReference type="EMBL" id="JARTFS010000018">
    <property type="protein sequence ID" value="MED4403624.1"/>
    <property type="molecule type" value="Genomic_DNA"/>
</dbReference>
<reference evidence="1 2" key="1">
    <citation type="submission" date="2023-03" db="EMBL/GenBank/DDBJ databases">
        <title>Bacillus Genome Sequencing.</title>
        <authorList>
            <person name="Dunlap C."/>
        </authorList>
    </citation>
    <scope>NUCLEOTIDE SEQUENCE [LARGE SCALE GENOMIC DNA]</scope>
    <source>
        <strain evidence="1 2">NRS-1717</strain>
    </source>
</reference>
<evidence type="ECO:0000313" key="1">
    <source>
        <dbReference type="EMBL" id="MED4403624.1"/>
    </source>
</evidence>
<keyword evidence="2" id="KW-1185">Reference proteome</keyword>
<protein>
    <submittedName>
        <fullName evidence="1">Uncharacterized protein</fullName>
    </submittedName>
</protein>
<sequence>MKRSKRRIRSRKREIENKESLAFCPECAPAGIEENDLFCSPCICPEQIPQPRFPSPTSNFPAEDLENLKRCINKANTLLLSLAQEGEIDGNEIDSARIPIVQAGEAAEGEVEINDRALQVSLFQLIGQCVEVTIRCNDEEEVMDGIFADSGRDFIILERNYKIHKNLLLIPFEKIIKIEHQQVKEPCERNLSDIDTCLRRDITFCFGETVSKSPFLLNLFFGLSLSLFLESYIGRFVYIKGEEEIKGCLQEITNRSVIIIDNCDKRGIDFDELCFIEIEDNSN</sequence>
<proteinExistence type="predicted"/>
<gene>
    <name evidence="1" type="ORF">P9271_20140</name>
</gene>
<dbReference type="GeneID" id="301142219"/>